<feature type="compositionally biased region" description="Polar residues" evidence="1">
    <location>
        <begin position="356"/>
        <end position="366"/>
    </location>
</feature>
<accession>A0A0L6VUF7</accession>
<evidence type="ECO:0000313" key="3">
    <source>
        <dbReference type="Proteomes" id="UP000037035"/>
    </source>
</evidence>
<gene>
    <name evidence="2" type="ORF">VP01_1038g2</name>
</gene>
<dbReference type="VEuPathDB" id="FungiDB:VP01_1038g2"/>
<comment type="caution">
    <text evidence="2">The sequence shown here is derived from an EMBL/GenBank/DDBJ whole genome shotgun (WGS) entry which is preliminary data.</text>
</comment>
<protein>
    <submittedName>
        <fullName evidence="2">Uncharacterized protein</fullName>
    </submittedName>
</protein>
<evidence type="ECO:0000256" key="1">
    <source>
        <dbReference type="SAM" id="MobiDB-lite"/>
    </source>
</evidence>
<dbReference type="EMBL" id="LAVV01000432">
    <property type="protein sequence ID" value="KNZ64348.1"/>
    <property type="molecule type" value="Genomic_DNA"/>
</dbReference>
<feature type="region of interest" description="Disordered" evidence="1">
    <location>
        <begin position="351"/>
        <end position="376"/>
    </location>
</feature>
<dbReference type="Proteomes" id="UP000037035">
    <property type="component" value="Unassembled WGS sequence"/>
</dbReference>
<reference evidence="2 3" key="1">
    <citation type="submission" date="2015-08" db="EMBL/GenBank/DDBJ databases">
        <title>Next Generation Sequencing and Analysis of the Genome of Puccinia sorghi L Schw, the Causal Agent of Maize Common Rust.</title>
        <authorList>
            <person name="Rochi L."/>
            <person name="Burguener G."/>
            <person name="Darino M."/>
            <person name="Turjanski A."/>
            <person name="Kreff E."/>
            <person name="Dieguez M.J."/>
            <person name="Sacco F."/>
        </authorList>
    </citation>
    <scope>NUCLEOTIDE SEQUENCE [LARGE SCALE GENOMIC DNA]</scope>
    <source>
        <strain evidence="2 3">RO10H11247</strain>
    </source>
</reference>
<name>A0A0L6VUF7_9BASI</name>
<sequence>MQSGGMLDTPVNLIDREALAHLFSLRLRVSLVVSLSIQLERKMTQRQMPPQECPEAIFFLVSRGNQRKSNLGGINFILIAPGNCPKSGNQLEEREGSGSQANCMAYRFIIEKLYREAKQSEDDSSFPVSNTGNPMIRTNESPLMGSTCPYTSTRARPNGKNPVWQTLGVVLQALRVMPQSYSFSFHRVGFSCKSDFLLLKSLCTHPKPSLTEVKKKPMISFISINYSNWYACRCILQNTLKTGMAAISHLIFPRRDPMRGEGHDRFLGLNEAARGAHLSTGVDLMMAGLEALGASLANRISCSYQHGSDTSISRVEIRLLLFRQPIWLGNRCEPLIRRSSFSDQPLPCAQLRHSPDQPTETIQPTFFPSEGKIKEK</sequence>
<proteinExistence type="predicted"/>
<dbReference type="AlphaFoldDB" id="A0A0L6VUF7"/>
<evidence type="ECO:0000313" key="2">
    <source>
        <dbReference type="EMBL" id="KNZ64348.1"/>
    </source>
</evidence>
<organism evidence="2 3">
    <name type="scientific">Puccinia sorghi</name>
    <dbReference type="NCBI Taxonomy" id="27349"/>
    <lineage>
        <taxon>Eukaryota</taxon>
        <taxon>Fungi</taxon>
        <taxon>Dikarya</taxon>
        <taxon>Basidiomycota</taxon>
        <taxon>Pucciniomycotina</taxon>
        <taxon>Pucciniomycetes</taxon>
        <taxon>Pucciniales</taxon>
        <taxon>Pucciniaceae</taxon>
        <taxon>Puccinia</taxon>
    </lineage>
</organism>
<keyword evidence="3" id="KW-1185">Reference proteome</keyword>